<feature type="DNA-binding region" description="H-T-H motif" evidence="3">
    <location>
        <begin position="59"/>
        <end position="78"/>
    </location>
</feature>
<keyword evidence="1" id="KW-0678">Repressor</keyword>
<dbReference type="Gene3D" id="1.10.357.10">
    <property type="entry name" value="Tetracycline Repressor, domain 2"/>
    <property type="match status" value="1"/>
</dbReference>
<protein>
    <submittedName>
        <fullName evidence="5">TetR/AcrR family transcriptional regulator</fullName>
    </submittedName>
</protein>
<accession>A0ABY9JSM5</accession>
<dbReference type="Proteomes" id="UP001197974">
    <property type="component" value="Chromosome"/>
</dbReference>
<evidence type="ECO:0000313" key="5">
    <source>
        <dbReference type="EMBL" id="WLR41387.1"/>
    </source>
</evidence>
<dbReference type="PROSITE" id="PS01081">
    <property type="entry name" value="HTH_TETR_1"/>
    <property type="match status" value="1"/>
</dbReference>
<dbReference type="PROSITE" id="PS50977">
    <property type="entry name" value="HTH_TETR_2"/>
    <property type="match status" value="1"/>
</dbReference>
<evidence type="ECO:0000256" key="3">
    <source>
        <dbReference type="PROSITE-ProRule" id="PRU00335"/>
    </source>
</evidence>
<dbReference type="PRINTS" id="PR00455">
    <property type="entry name" value="HTHTETR"/>
</dbReference>
<evidence type="ECO:0000256" key="2">
    <source>
        <dbReference type="ARBA" id="ARBA00023125"/>
    </source>
</evidence>
<dbReference type="PANTHER" id="PTHR43479:SF11">
    <property type="entry name" value="ACREF_ENVCD OPERON REPRESSOR-RELATED"/>
    <property type="match status" value="1"/>
</dbReference>
<gene>
    <name evidence="5" type="ORF">LC087_10740</name>
</gene>
<reference evidence="5 6" key="1">
    <citation type="submission" date="2023-06" db="EMBL/GenBank/DDBJ databases">
        <title>Five Gram-positive bacteria isolated from mangrove sediments in Shenzhen, Guangdong, China.</title>
        <authorList>
            <person name="Yu S."/>
            <person name="Zheng W."/>
            <person name="Huang Y."/>
        </authorList>
    </citation>
    <scope>NUCLEOTIDE SEQUENCE [LARGE SCALE GENOMIC DNA]</scope>
    <source>
        <strain evidence="5 6">SaN35-3</strain>
    </source>
</reference>
<evidence type="ECO:0000259" key="4">
    <source>
        <dbReference type="PROSITE" id="PS50977"/>
    </source>
</evidence>
<name>A0ABY9JSM5_9BACI</name>
<dbReference type="Pfam" id="PF00440">
    <property type="entry name" value="TetR_N"/>
    <property type="match status" value="1"/>
</dbReference>
<dbReference type="InterPro" id="IPR036271">
    <property type="entry name" value="Tet_transcr_reg_TetR-rel_C_sf"/>
</dbReference>
<dbReference type="RefSeq" id="WP_226541169.1">
    <property type="nucleotide sequence ID" value="NZ_CP129013.1"/>
</dbReference>
<dbReference type="InterPro" id="IPR050624">
    <property type="entry name" value="HTH-type_Tx_Regulator"/>
</dbReference>
<feature type="domain" description="HTH tetR-type" evidence="4">
    <location>
        <begin position="36"/>
        <end position="96"/>
    </location>
</feature>
<organism evidence="5 6">
    <name type="scientific">Bacillus carboniphilus</name>
    <dbReference type="NCBI Taxonomy" id="86663"/>
    <lineage>
        <taxon>Bacteria</taxon>
        <taxon>Bacillati</taxon>
        <taxon>Bacillota</taxon>
        <taxon>Bacilli</taxon>
        <taxon>Bacillales</taxon>
        <taxon>Bacillaceae</taxon>
        <taxon>Bacillus</taxon>
    </lineage>
</organism>
<keyword evidence="6" id="KW-1185">Reference proteome</keyword>
<proteinExistence type="predicted"/>
<dbReference type="EMBL" id="CP129013">
    <property type="protein sequence ID" value="WLR41387.1"/>
    <property type="molecule type" value="Genomic_DNA"/>
</dbReference>
<dbReference type="InterPro" id="IPR023772">
    <property type="entry name" value="DNA-bd_HTH_TetR-type_CS"/>
</dbReference>
<keyword evidence="2 3" id="KW-0238">DNA-binding</keyword>
<sequence>MTAKCFMLLLTIDRSIILFKEIISMPISENQRLKMIQKRKRILDESIDLFAEHGYDGTTIKMIAEKAEVSFGSVFTYFETKEQLFHATVIDSLDAYSEIILDFNPNPENVLQEIENMINNQIKIFSEFSTYLLLVVYVVGHHHRFPETFNELDQFHDKLRGKLSELIKNGQKMGQLFKLDPMYVASCYTSLLMGLRLNFIDEPESEMWKEIVPYAMQLFGPKKV</sequence>
<dbReference type="SUPFAM" id="SSF46689">
    <property type="entry name" value="Homeodomain-like"/>
    <property type="match status" value="1"/>
</dbReference>
<evidence type="ECO:0000256" key="1">
    <source>
        <dbReference type="ARBA" id="ARBA00022491"/>
    </source>
</evidence>
<dbReference type="InterPro" id="IPR009057">
    <property type="entry name" value="Homeodomain-like_sf"/>
</dbReference>
<evidence type="ECO:0000313" key="6">
    <source>
        <dbReference type="Proteomes" id="UP001197974"/>
    </source>
</evidence>
<dbReference type="SUPFAM" id="SSF48498">
    <property type="entry name" value="Tetracyclin repressor-like, C-terminal domain"/>
    <property type="match status" value="1"/>
</dbReference>
<dbReference type="PANTHER" id="PTHR43479">
    <property type="entry name" value="ACREF/ENVCD OPERON REPRESSOR-RELATED"/>
    <property type="match status" value="1"/>
</dbReference>
<dbReference type="InterPro" id="IPR001647">
    <property type="entry name" value="HTH_TetR"/>
</dbReference>